<evidence type="ECO:0000256" key="1">
    <source>
        <dbReference type="ARBA" id="ARBA00022741"/>
    </source>
</evidence>
<evidence type="ECO:0000256" key="4">
    <source>
        <dbReference type="ARBA" id="ARBA00022840"/>
    </source>
</evidence>
<dbReference type="SUPFAM" id="SSF52540">
    <property type="entry name" value="P-loop containing nucleoside triphosphate hydrolases"/>
    <property type="match status" value="1"/>
</dbReference>
<gene>
    <name evidence="7 9 10" type="ORF">SRAE_2000332000</name>
</gene>
<dbReference type="PANTHER" id="PTHR47959">
    <property type="entry name" value="ATP-DEPENDENT RNA HELICASE RHLE-RELATED"/>
    <property type="match status" value="1"/>
</dbReference>
<evidence type="ECO:0000313" key="7">
    <source>
        <dbReference type="EMBL" id="CEF68665.1"/>
    </source>
</evidence>
<dbReference type="eggNOG" id="KOG0338">
    <property type="taxonomic scope" value="Eukaryota"/>
</dbReference>
<accession>A0A090LM94</accession>
<dbReference type="WBParaSite" id="SRAE_2000332000.1">
    <property type="protein sequence ID" value="SRAE_2000332000.1"/>
    <property type="gene ID" value="WBGene00263542"/>
</dbReference>
<feature type="compositionally biased region" description="Basic and acidic residues" evidence="5">
    <location>
        <begin position="249"/>
        <end position="265"/>
    </location>
</feature>
<keyword evidence="3" id="KW-0347">Helicase</keyword>
<dbReference type="OrthoDB" id="10259843at2759"/>
<dbReference type="AlphaFoldDB" id="A0A090LM94"/>
<reference evidence="7 8" key="1">
    <citation type="submission" date="2014-09" db="EMBL/GenBank/DDBJ databases">
        <authorList>
            <person name="Martin A.A."/>
        </authorList>
    </citation>
    <scope>NUCLEOTIDE SEQUENCE</scope>
    <source>
        <strain evidence="8">ED321</strain>
        <strain evidence="7">ED321 Heterogonic</strain>
    </source>
</reference>
<dbReference type="CTD" id="36381035"/>
<evidence type="ECO:0000313" key="9">
    <source>
        <dbReference type="WBParaSite" id="SRAE_2000332000.1"/>
    </source>
</evidence>
<dbReference type="GeneID" id="36381035"/>
<protein>
    <submittedName>
        <fullName evidence="7 9">LD15481p</fullName>
    </submittedName>
</protein>
<dbReference type="Proteomes" id="UP000035682">
    <property type="component" value="Unplaced"/>
</dbReference>
<evidence type="ECO:0000313" key="8">
    <source>
        <dbReference type="Proteomes" id="UP000035682"/>
    </source>
</evidence>
<reference evidence="9" key="2">
    <citation type="submission" date="2020-12" db="UniProtKB">
        <authorList>
            <consortium name="WormBaseParasite"/>
        </authorList>
    </citation>
    <scope>IDENTIFICATION</scope>
</reference>
<dbReference type="InterPro" id="IPR001650">
    <property type="entry name" value="Helicase_C-like"/>
</dbReference>
<keyword evidence="8" id="KW-1185">Reference proteome</keyword>
<dbReference type="STRING" id="34506.A0A090LM94"/>
<dbReference type="RefSeq" id="XP_024507865.1">
    <property type="nucleotide sequence ID" value="XM_024654500.1"/>
</dbReference>
<evidence type="ECO:0000256" key="2">
    <source>
        <dbReference type="ARBA" id="ARBA00022801"/>
    </source>
</evidence>
<dbReference type="InterPro" id="IPR027417">
    <property type="entry name" value="P-loop_NTPase"/>
</dbReference>
<proteinExistence type="predicted"/>
<dbReference type="Pfam" id="PF00271">
    <property type="entry name" value="Helicase_C"/>
    <property type="match status" value="1"/>
</dbReference>
<dbReference type="GO" id="GO:0003724">
    <property type="term" value="F:RNA helicase activity"/>
    <property type="evidence" value="ECO:0007669"/>
    <property type="project" value="TreeGrafter"/>
</dbReference>
<dbReference type="GO" id="GO:0016787">
    <property type="term" value="F:hydrolase activity"/>
    <property type="evidence" value="ECO:0007669"/>
    <property type="project" value="UniProtKB-KW"/>
</dbReference>
<dbReference type="GO" id="GO:0005829">
    <property type="term" value="C:cytosol"/>
    <property type="evidence" value="ECO:0007669"/>
    <property type="project" value="TreeGrafter"/>
</dbReference>
<evidence type="ECO:0000313" key="10">
    <source>
        <dbReference type="WormBase" id="SRAE_2000332000"/>
    </source>
</evidence>
<dbReference type="PROSITE" id="PS51194">
    <property type="entry name" value="HELICASE_CTER"/>
    <property type="match status" value="1"/>
</dbReference>
<keyword evidence="2" id="KW-0378">Hydrolase</keyword>
<keyword evidence="1" id="KW-0547">Nucleotide-binding</keyword>
<dbReference type="CDD" id="cd18787">
    <property type="entry name" value="SF2_C_DEAD"/>
    <property type="match status" value="1"/>
</dbReference>
<keyword evidence="4" id="KW-0067">ATP-binding</keyword>
<dbReference type="Gene3D" id="3.40.50.300">
    <property type="entry name" value="P-loop containing nucleotide triphosphate hydrolases"/>
    <property type="match status" value="2"/>
</dbReference>
<evidence type="ECO:0000256" key="5">
    <source>
        <dbReference type="SAM" id="MobiDB-lite"/>
    </source>
</evidence>
<dbReference type="InterPro" id="IPR050079">
    <property type="entry name" value="DEAD_box_RNA_helicase"/>
</dbReference>
<dbReference type="OMA" id="REAMICA"/>
<dbReference type="WormBase" id="SRAE_2000332000">
    <property type="protein sequence ID" value="SRP11173"/>
    <property type="gene ID" value="WBGene00263542"/>
</dbReference>
<feature type="region of interest" description="Disordered" evidence="5">
    <location>
        <begin position="249"/>
        <end position="273"/>
    </location>
</feature>
<sequence length="273" mass="30781">MLEEAFADQMKELISMCGKKRQTMLFSATMTEEIEDLIKMSLDKPVKLFINENTKTATNLSQEFIRIREGQEDNREAIVSALVTRNFINHTIIFVPTKKECRRLNVILGLLGVKAGQLHGNMNQTQRVMALNEFKNEKIDVLVSTDLASRGLDIEGVTTVINFMMPKDVKIYVHRVGRTARAGKGGRSISLVGEDERKILKAIIKSNQDGSLKQRNVSNVVVEAYKKRIDSLENSIKRIDEMEQAEKEIAEASKKVQESEKKMAEDGASGYDD</sequence>
<dbReference type="GO" id="GO:0005524">
    <property type="term" value="F:ATP binding"/>
    <property type="evidence" value="ECO:0007669"/>
    <property type="project" value="UniProtKB-KW"/>
</dbReference>
<dbReference type="PANTHER" id="PTHR47959:SF1">
    <property type="entry name" value="ATP-DEPENDENT RNA HELICASE DBPA"/>
    <property type="match status" value="1"/>
</dbReference>
<evidence type="ECO:0000256" key="3">
    <source>
        <dbReference type="ARBA" id="ARBA00022806"/>
    </source>
</evidence>
<name>A0A090LM94_STRRB</name>
<dbReference type="EMBL" id="LN609529">
    <property type="protein sequence ID" value="CEF68665.1"/>
    <property type="molecule type" value="Genomic_DNA"/>
</dbReference>
<dbReference type="SMART" id="SM00490">
    <property type="entry name" value="HELICc"/>
    <property type="match status" value="1"/>
</dbReference>
<organism evidence="7">
    <name type="scientific">Strongyloides ratti</name>
    <name type="common">Parasitic roundworm</name>
    <dbReference type="NCBI Taxonomy" id="34506"/>
    <lineage>
        <taxon>Eukaryota</taxon>
        <taxon>Metazoa</taxon>
        <taxon>Ecdysozoa</taxon>
        <taxon>Nematoda</taxon>
        <taxon>Chromadorea</taxon>
        <taxon>Rhabditida</taxon>
        <taxon>Tylenchina</taxon>
        <taxon>Panagrolaimomorpha</taxon>
        <taxon>Strongyloidoidea</taxon>
        <taxon>Strongyloididae</taxon>
        <taxon>Strongyloides</taxon>
    </lineage>
</organism>
<evidence type="ECO:0000259" key="6">
    <source>
        <dbReference type="PROSITE" id="PS51194"/>
    </source>
</evidence>
<feature type="domain" description="Helicase C-terminal" evidence="6">
    <location>
        <begin position="59"/>
        <end position="240"/>
    </location>
</feature>